<sequence>MDLVSEYKSEVRSMNLSAEFKDRLKTICAASMTDKKADLSLKSDSDRTIDISQKKDEQTYKSKIKIYKYVSLAACLVAALSTIGIVSIMSGNIKYRSSDSDNRLGGDNAMYSEDATQEDVTSGSDSGGENEVNANLMPENSADTTGDEADSIIAPEEIPVSDAEDDFWSAPDMVADALPESMLSSYVGYNYDGDYYTEDYVLMLSGSDASIEANVYSDYDEFASNAAAAPDAVTRNAPSSALNFYDLLDTKFADEAQRGGVSLVRMTVQGILDDDTLPALEDGMYTLYDVNIEYDYLNTQACDVDAYVWIKGTAENQLEGMPVYDVGDTILTSLYVTESGSVTVIDELLYDVYTLNDLMMGYHRVYEDINPGYTDMGILDSETEFVTTTSNNPVEYVHKSATSELTRYIRRKLNEYEYPYADLETLGMVSRGEILPVISEQTDDEQPVDVEDPTVTDDTGDEVPEEERLESLTARVSEEYMIVTIGGEQVRLNDEASGEYVASKYKNSATGSLSSTSVSNVMFVGGLLVFDTPYAFQGSIIEIEVSSAGCPLDLSFNGVKVGDSLDYVLSTLGIDESLADNSALTFTDGTTRAELTFEYGVLSQISVSLA</sequence>
<dbReference type="AlphaFoldDB" id="A0A9D1EPN2"/>
<feature type="transmembrane region" description="Helical" evidence="2">
    <location>
        <begin position="69"/>
        <end position="89"/>
    </location>
</feature>
<proteinExistence type="predicted"/>
<feature type="region of interest" description="Disordered" evidence="1">
    <location>
        <begin position="440"/>
        <end position="465"/>
    </location>
</feature>
<evidence type="ECO:0000313" key="4">
    <source>
        <dbReference type="Proteomes" id="UP000823982"/>
    </source>
</evidence>
<organism evidence="3 4">
    <name type="scientific">Candidatus Faeciplasma gallinarum</name>
    <dbReference type="NCBI Taxonomy" id="2840799"/>
    <lineage>
        <taxon>Bacteria</taxon>
        <taxon>Bacillati</taxon>
        <taxon>Bacillota</taxon>
        <taxon>Clostridia</taxon>
        <taxon>Eubacteriales</taxon>
        <taxon>Oscillospiraceae</taxon>
        <taxon>Oscillospiraceae incertae sedis</taxon>
        <taxon>Candidatus Faeciplasma</taxon>
    </lineage>
</organism>
<dbReference type="Proteomes" id="UP000823982">
    <property type="component" value="Unassembled WGS sequence"/>
</dbReference>
<accession>A0A9D1EPN2</accession>
<evidence type="ECO:0000313" key="3">
    <source>
        <dbReference type="EMBL" id="HIS24772.1"/>
    </source>
</evidence>
<gene>
    <name evidence="3" type="ORF">IAD01_05145</name>
</gene>
<feature type="region of interest" description="Disordered" evidence="1">
    <location>
        <begin position="97"/>
        <end position="148"/>
    </location>
</feature>
<keyword evidence="2" id="KW-1133">Transmembrane helix</keyword>
<comment type="caution">
    <text evidence="3">The sequence shown here is derived from an EMBL/GenBank/DDBJ whole genome shotgun (WGS) entry which is preliminary data.</text>
</comment>
<reference evidence="3" key="2">
    <citation type="journal article" date="2021" name="PeerJ">
        <title>Extensive microbial diversity within the chicken gut microbiome revealed by metagenomics and culture.</title>
        <authorList>
            <person name="Gilroy R."/>
            <person name="Ravi A."/>
            <person name="Getino M."/>
            <person name="Pursley I."/>
            <person name="Horton D.L."/>
            <person name="Alikhan N.F."/>
            <person name="Baker D."/>
            <person name="Gharbi K."/>
            <person name="Hall N."/>
            <person name="Watson M."/>
            <person name="Adriaenssens E.M."/>
            <person name="Foster-Nyarko E."/>
            <person name="Jarju S."/>
            <person name="Secka A."/>
            <person name="Antonio M."/>
            <person name="Oren A."/>
            <person name="Chaudhuri R.R."/>
            <person name="La Ragione R."/>
            <person name="Hildebrand F."/>
            <person name="Pallen M.J."/>
        </authorList>
    </citation>
    <scope>NUCLEOTIDE SEQUENCE</scope>
    <source>
        <strain evidence="3">CHK157-1446</strain>
    </source>
</reference>
<dbReference type="EMBL" id="DVIR01000047">
    <property type="protein sequence ID" value="HIS24772.1"/>
    <property type="molecule type" value="Genomic_DNA"/>
</dbReference>
<name>A0A9D1EPN2_9FIRM</name>
<evidence type="ECO:0000256" key="1">
    <source>
        <dbReference type="SAM" id="MobiDB-lite"/>
    </source>
</evidence>
<evidence type="ECO:0000256" key="2">
    <source>
        <dbReference type="SAM" id="Phobius"/>
    </source>
</evidence>
<reference evidence="3" key="1">
    <citation type="submission" date="2020-10" db="EMBL/GenBank/DDBJ databases">
        <authorList>
            <person name="Gilroy R."/>
        </authorList>
    </citation>
    <scope>NUCLEOTIDE SEQUENCE</scope>
    <source>
        <strain evidence="3">CHK157-1446</strain>
    </source>
</reference>
<keyword evidence="2" id="KW-0812">Transmembrane</keyword>
<protein>
    <submittedName>
        <fullName evidence="3">Uncharacterized protein</fullName>
    </submittedName>
</protein>
<feature type="compositionally biased region" description="Acidic residues" evidence="1">
    <location>
        <begin position="441"/>
        <end position="465"/>
    </location>
</feature>
<keyword evidence="2" id="KW-0472">Membrane</keyword>